<dbReference type="AlphaFoldDB" id="A0A8J4DU89"/>
<dbReference type="SUPFAM" id="SSF54897">
    <property type="entry name" value="Protease propeptides/inhibitors"/>
    <property type="match status" value="1"/>
</dbReference>
<dbReference type="Pfam" id="PF00082">
    <property type="entry name" value="Peptidase_S8"/>
    <property type="match status" value="1"/>
</dbReference>
<sequence length="1020" mass="109713">MINRWLYPLIKGDDSYTPEATQVTRGGRDMRIPRQRGPAAFILVGVLMSGASTQGGPTGDQARLLSAPAGAEVVKDRYIVVLKSGVRTDLAGRTRARGVDVRHEYTAVLRGFSATMDTAELADVRRDAAVAYVEPVLVERGDGDQSSPPWGLDRIDQRTGMNSHFVFKATGHGVRVYVTDTGIRRTHQEFAGRLVAGYDFVDDDSDPSDCHGHGTHVAGTAAGRTSGVAKEATVVAVRVLNCDNRGATDDGIAAIDWVRLNHPGGPAVLNRSVGVDGGVSVALEAAVGNLMSQRNILVVAAAGNDNQDACQLSPGRMGQVLTVGATDGTDRRADFSNWGGCVDLFAPGYGISSAWHTGDTHTNTRNGTSMAAPHVAGMAALYLQTHPTATPAQVHAALVDTSTKNVVTDPRGTPNRLLYHEPHLPSPYAPLNAMFAAYGDNAGCADWSGADATQSIRLPSGKRAWFFADSFLNRPSERAGFHRSALRNSIVMQDGGNLRTITGGNTCRESDPSLPFWDRYAKTPFAEGTNAFYWPGDAMVVGANVVKFFYRNEPQPPWWTDTHSAVASIPISTLENNSVINSQPTLIPPRYTYGTHPINWGLALLQVGSVVYIYGAGIVDNQNNRKAYLASAAPGDLTDPARWQFYAGGSWSAMGDQNAAVPVSSGFHVENGFSVAHINGRYWLVQHEPNLNGGRIMAHPADSPWGFTNERVALYNPPEGGRGPTNRYLFYYEARLHHDLAAPGRVILTYNVNSSAVSVGCRSLNDHDGSVYRPRFVEVPLGRFDALEASTSPPYSAPNAAPLAADLTWYDQWAEPQEANGGCPPLTQPTTLTAAANPDGSVALNWSDYGRDMWYWVESRDVTAGGAWTRPALWQSGTSMVDLPLLDPAKQGHTIEWRVIPFANGSSSREAPASNVVQRVVRCEPPAQVTGVVATRVDSGRIELTWNEVTYPAPSVYYAVDYWNISQGQTEAQATRWGFVNPGTTRVTLNLPPGDMVGFRVTAQNIGGYGPASVPAVATA</sequence>
<dbReference type="GO" id="GO:0006508">
    <property type="term" value="P:proteolysis"/>
    <property type="evidence" value="ECO:0007669"/>
    <property type="project" value="UniProtKB-KW"/>
</dbReference>
<evidence type="ECO:0000256" key="8">
    <source>
        <dbReference type="PROSITE-ProRule" id="PRU01240"/>
    </source>
</evidence>
<dbReference type="PRINTS" id="PR00723">
    <property type="entry name" value="SUBTILISIN"/>
</dbReference>
<dbReference type="InterPro" id="IPR050131">
    <property type="entry name" value="Peptidase_S8_subtilisin-like"/>
</dbReference>
<dbReference type="CDD" id="cd00063">
    <property type="entry name" value="FN3"/>
    <property type="match status" value="1"/>
</dbReference>
<protein>
    <recommendedName>
        <fullName evidence="9">Fibronectin type-III domain-containing protein</fullName>
    </recommendedName>
</protein>
<dbReference type="CDD" id="cd04077">
    <property type="entry name" value="Peptidases_S8_PCSK9_ProteinaseK_like"/>
    <property type="match status" value="1"/>
</dbReference>
<keyword evidence="11" id="KW-1185">Reference proteome</keyword>
<comment type="similarity">
    <text evidence="1 8">Belongs to the peptidase S8 family.</text>
</comment>
<proteinExistence type="inferred from homology"/>
<keyword evidence="6" id="KW-0119">Carbohydrate metabolism</keyword>
<organism evidence="10 11">
    <name type="scientific">Virgisporangium aliadipatigenens</name>
    <dbReference type="NCBI Taxonomy" id="741659"/>
    <lineage>
        <taxon>Bacteria</taxon>
        <taxon>Bacillati</taxon>
        <taxon>Actinomycetota</taxon>
        <taxon>Actinomycetes</taxon>
        <taxon>Micromonosporales</taxon>
        <taxon>Micromonosporaceae</taxon>
        <taxon>Virgisporangium</taxon>
    </lineage>
</organism>
<dbReference type="InterPro" id="IPR015500">
    <property type="entry name" value="Peptidase_S8_subtilisin-rel"/>
</dbReference>
<evidence type="ECO:0000256" key="3">
    <source>
        <dbReference type="ARBA" id="ARBA00022801"/>
    </source>
</evidence>
<dbReference type="InterPro" id="IPR034193">
    <property type="entry name" value="PCSK9_ProteinaseK-like"/>
</dbReference>
<dbReference type="Proteomes" id="UP000619260">
    <property type="component" value="Unassembled WGS sequence"/>
</dbReference>
<evidence type="ECO:0000256" key="1">
    <source>
        <dbReference type="ARBA" id="ARBA00011073"/>
    </source>
</evidence>
<feature type="active site" description="Charge relay system" evidence="7 8">
    <location>
        <position position="213"/>
    </location>
</feature>
<evidence type="ECO:0000256" key="5">
    <source>
        <dbReference type="ARBA" id="ARBA00023295"/>
    </source>
</evidence>
<dbReference type="InterPro" id="IPR003961">
    <property type="entry name" value="FN3_dom"/>
</dbReference>
<dbReference type="InterPro" id="IPR036116">
    <property type="entry name" value="FN3_sf"/>
</dbReference>
<dbReference type="Gene3D" id="2.60.40.10">
    <property type="entry name" value="Immunoglobulins"/>
    <property type="match status" value="1"/>
</dbReference>
<dbReference type="PROSITE" id="PS00137">
    <property type="entry name" value="SUBTILASE_HIS"/>
    <property type="match status" value="1"/>
</dbReference>
<keyword evidence="2 8" id="KW-0645">Protease</keyword>
<dbReference type="PROSITE" id="PS50853">
    <property type="entry name" value="FN3"/>
    <property type="match status" value="1"/>
</dbReference>
<keyword evidence="3 8" id="KW-0378">Hydrolase</keyword>
<dbReference type="EMBL" id="BOPF01000037">
    <property type="protein sequence ID" value="GIJ50574.1"/>
    <property type="molecule type" value="Genomic_DNA"/>
</dbReference>
<keyword evidence="6" id="KW-0624">Polysaccharide degradation</keyword>
<evidence type="ECO:0000313" key="11">
    <source>
        <dbReference type="Proteomes" id="UP000619260"/>
    </source>
</evidence>
<comment type="caution">
    <text evidence="10">The sequence shown here is derived from an EMBL/GenBank/DDBJ whole genome shotgun (WGS) entry which is preliminary data.</text>
</comment>
<evidence type="ECO:0000256" key="4">
    <source>
        <dbReference type="ARBA" id="ARBA00022825"/>
    </source>
</evidence>
<evidence type="ECO:0000256" key="7">
    <source>
        <dbReference type="PIRSR" id="PIRSR615500-1"/>
    </source>
</evidence>
<feature type="domain" description="Fibronectin type-III" evidence="9">
    <location>
        <begin position="925"/>
        <end position="1020"/>
    </location>
</feature>
<dbReference type="Gene3D" id="3.30.70.80">
    <property type="entry name" value="Peptidase S8 propeptide/proteinase inhibitor I9"/>
    <property type="match status" value="1"/>
</dbReference>
<evidence type="ECO:0000313" key="10">
    <source>
        <dbReference type="EMBL" id="GIJ50574.1"/>
    </source>
</evidence>
<dbReference type="Gene3D" id="3.40.50.200">
    <property type="entry name" value="Peptidase S8/S53 domain"/>
    <property type="match status" value="1"/>
</dbReference>
<name>A0A8J4DU89_9ACTN</name>
<dbReference type="InterPro" id="IPR000209">
    <property type="entry name" value="Peptidase_S8/S53_dom"/>
</dbReference>
<dbReference type="PANTHER" id="PTHR43806">
    <property type="entry name" value="PEPTIDASE S8"/>
    <property type="match status" value="1"/>
</dbReference>
<feature type="active site" description="Charge relay system" evidence="7 8">
    <location>
        <position position="369"/>
    </location>
</feature>
<dbReference type="PROSITE" id="PS00138">
    <property type="entry name" value="SUBTILASE_SER"/>
    <property type="match status" value="1"/>
</dbReference>
<dbReference type="InterPro" id="IPR013783">
    <property type="entry name" value="Ig-like_fold"/>
</dbReference>
<dbReference type="FunFam" id="3.40.50.200:FF:000014">
    <property type="entry name" value="Proteinase K"/>
    <property type="match status" value="1"/>
</dbReference>
<dbReference type="GO" id="GO:0005615">
    <property type="term" value="C:extracellular space"/>
    <property type="evidence" value="ECO:0007669"/>
    <property type="project" value="TreeGrafter"/>
</dbReference>
<dbReference type="PANTHER" id="PTHR43806:SF11">
    <property type="entry name" value="CEREVISIN-RELATED"/>
    <property type="match status" value="1"/>
</dbReference>
<dbReference type="GO" id="GO:0016798">
    <property type="term" value="F:hydrolase activity, acting on glycosyl bonds"/>
    <property type="evidence" value="ECO:0007669"/>
    <property type="project" value="UniProtKB-KW"/>
</dbReference>
<dbReference type="GO" id="GO:0004252">
    <property type="term" value="F:serine-type endopeptidase activity"/>
    <property type="evidence" value="ECO:0007669"/>
    <property type="project" value="UniProtKB-UniRule"/>
</dbReference>
<evidence type="ECO:0000256" key="6">
    <source>
        <dbReference type="ARBA" id="ARBA00023326"/>
    </source>
</evidence>
<feature type="active site" description="Charge relay system" evidence="7 8">
    <location>
        <position position="180"/>
    </location>
</feature>
<dbReference type="InterPro" id="IPR036852">
    <property type="entry name" value="Peptidase_S8/S53_dom_sf"/>
</dbReference>
<dbReference type="InterPro" id="IPR023828">
    <property type="entry name" value="Peptidase_S8_Ser-AS"/>
</dbReference>
<evidence type="ECO:0000256" key="2">
    <source>
        <dbReference type="ARBA" id="ARBA00022670"/>
    </source>
</evidence>
<dbReference type="SUPFAM" id="SSF49265">
    <property type="entry name" value="Fibronectin type III"/>
    <property type="match status" value="1"/>
</dbReference>
<gene>
    <name evidence="10" type="ORF">Val02_74600</name>
</gene>
<dbReference type="PROSITE" id="PS51892">
    <property type="entry name" value="SUBTILASE"/>
    <property type="match status" value="1"/>
</dbReference>
<reference evidence="10" key="1">
    <citation type="submission" date="2021-01" db="EMBL/GenBank/DDBJ databases">
        <title>Whole genome shotgun sequence of Virgisporangium aliadipatigenens NBRC 105644.</title>
        <authorList>
            <person name="Komaki H."/>
            <person name="Tamura T."/>
        </authorList>
    </citation>
    <scope>NUCLEOTIDE SEQUENCE</scope>
    <source>
        <strain evidence="10">NBRC 105644</strain>
    </source>
</reference>
<dbReference type="InterPro" id="IPR022398">
    <property type="entry name" value="Peptidase_S8_His-AS"/>
</dbReference>
<dbReference type="InterPro" id="IPR037045">
    <property type="entry name" value="S8pro/Inhibitor_I9_sf"/>
</dbReference>
<dbReference type="GO" id="GO:0000272">
    <property type="term" value="P:polysaccharide catabolic process"/>
    <property type="evidence" value="ECO:0007669"/>
    <property type="project" value="UniProtKB-KW"/>
</dbReference>
<keyword evidence="4 8" id="KW-0720">Serine protease</keyword>
<accession>A0A8J4DU89</accession>
<keyword evidence="5" id="KW-0326">Glycosidase</keyword>
<dbReference type="SUPFAM" id="SSF52743">
    <property type="entry name" value="Subtilisin-like"/>
    <property type="match status" value="1"/>
</dbReference>
<evidence type="ECO:0000259" key="9">
    <source>
        <dbReference type="PROSITE" id="PS50853"/>
    </source>
</evidence>